<evidence type="ECO:0000313" key="1">
    <source>
        <dbReference type="Proteomes" id="UP000694844"/>
    </source>
</evidence>
<dbReference type="RefSeq" id="XP_022343313.1">
    <property type="nucleotide sequence ID" value="XM_022487605.1"/>
</dbReference>
<sequence>MITFDERPGNPILSLTVIKTTGRDAPSHYGSKYASLTLPYWETLQDHIGNARIAINVLSYKINPYKYFDLENIGSSVIKVLITDINGTVQRLYDIEDLLTFTIDLSQVLSSSTTWMDMAHNGKEWSFVAYSNQSVEAIVVEMKLKTLCDCTIYGRYDWYKYPTSLNYDIKVVTRGNSKIVSRAPWNLPINYKENELQLTIYNNLFRYGWYLSPLAMTITCQDDDFSLKTQIHQFRVLEIKSYFLNDARWTRSNAAKVYFKIYR</sequence>
<protein>
    <submittedName>
        <fullName evidence="2">Uncharacterized protein LOC111136625</fullName>
    </submittedName>
</protein>
<proteinExistence type="predicted"/>
<dbReference type="KEGG" id="cvn:111136625"/>
<dbReference type="AlphaFoldDB" id="A0A8B8EUE5"/>
<accession>A0A8B8EUE5</accession>
<dbReference type="GeneID" id="111136625"/>
<keyword evidence="1" id="KW-1185">Reference proteome</keyword>
<evidence type="ECO:0000313" key="2">
    <source>
        <dbReference type="RefSeq" id="XP_022343313.1"/>
    </source>
</evidence>
<name>A0A8B8EUE5_CRAVI</name>
<dbReference type="Proteomes" id="UP000694844">
    <property type="component" value="Chromosome 5"/>
</dbReference>
<gene>
    <name evidence="2" type="primary">LOC111136625</name>
</gene>
<organism evidence="1 2">
    <name type="scientific">Crassostrea virginica</name>
    <name type="common">Eastern oyster</name>
    <dbReference type="NCBI Taxonomy" id="6565"/>
    <lineage>
        <taxon>Eukaryota</taxon>
        <taxon>Metazoa</taxon>
        <taxon>Spiralia</taxon>
        <taxon>Lophotrochozoa</taxon>
        <taxon>Mollusca</taxon>
        <taxon>Bivalvia</taxon>
        <taxon>Autobranchia</taxon>
        <taxon>Pteriomorphia</taxon>
        <taxon>Ostreida</taxon>
        <taxon>Ostreoidea</taxon>
        <taxon>Ostreidae</taxon>
        <taxon>Crassostrea</taxon>
    </lineage>
</organism>
<reference evidence="2" key="1">
    <citation type="submission" date="2025-08" db="UniProtKB">
        <authorList>
            <consortium name="RefSeq"/>
        </authorList>
    </citation>
    <scope>IDENTIFICATION</scope>
    <source>
        <tissue evidence="2">Whole sample</tissue>
    </source>
</reference>